<feature type="binding site" evidence="10">
    <location>
        <position position="150"/>
    </location>
    <ligand>
        <name>(2R)-3-phosphoglycerate</name>
        <dbReference type="ChEBI" id="CHEBI:58272"/>
    </ligand>
</feature>
<dbReference type="FunFam" id="3.40.50.1260:FF:000006">
    <property type="entry name" value="Phosphoglycerate kinase"/>
    <property type="match status" value="1"/>
</dbReference>
<evidence type="ECO:0000256" key="5">
    <source>
        <dbReference type="ARBA" id="ARBA00016471"/>
    </source>
</evidence>
<accession>A0A2M7R7J6</accession>
<feature type="binding site" evidence="10">
    <location>
        <begin position="58"/>
        <end position="61"/>
    </location>
    <ligand>
        <name>substrate</name>
    </ligand>
</feature>
<dbReference type="GO" id="GO:0006096">
    <property type="term" value="P:glycolytic process"/>
    <property type="evidence" value="ECO:0007669"/>
    <property type="project" value="InterPro"/>
</dbReference>
<keyword evidence="8 12" id="KW-0418">Kinase</keyword>
<keyword evidence="6 12" id="KW-0808">Transferase</keyword>
<dbReference type="Proteomes" id="UP000230055">
    <property type="component" value="Unassembled WGS sequence"/>
</dbReference>
<proteinExistence type="inferred from homology"/>
<evidence type="ECO:0000256" key="8">
    <source>
        <dbReference type="ARBA" id="ARBA00022777"/>
    </source>
</evidence>
<dbReference type="GO" id="GO:0004618">
    <property type="term" value="F:phosphoglycerate kinase activity"/>
    <property type="evidence" value="ECO:0007669"/>
    <property type="project" value="UniProtKB-EC"/>
</dbReference>
<comment type="similarity">
    <text evidence="3 12">Belongs to the phosphoglycerate kinase family.</text>
</comment>
<feature type="binding site" evidence="11">
    <location>
        <position position="244"/>
    </location>
    <ligand>
        <name>ATP</name>
        <dbReference type="ChEBI" id="CHEBI:30616"/>
    </ligand>
</feature>
<dbReference type="EMBL" id="PFLX01000040">
    <property type="protein sequence ID" value="PIY90791.1"/>
    <property type="molecule type" value="Genomic_DNA"/>
</dbReference>
<dbReference type="GO" id="GO:0006094">
    <property type="term" value="P:gluconeogenesis"/>
    <property type="evidence" value="ECO:0007669"/>
    <property type="project" value="TreeGrafter"/>
</dbReference>
<dbReference type="AlphaFoldDB" id="A0A2M7R7J6"/>
<keyword evidence="9 11" id="KW-0067">ATP-binding</keyword>
<dbReference type="InterPro" id="IPR015824">
    <property type="entry name" value="Phosphoglycerate_kinase_N"/>
</dbReference>
<comment type="catalytic activity">
    <reaction evidence="1 12">
        <text>(2R)-3-phosphoglycerate + ATP = (2R)-3-phospho-glyceroyl phosphate + ADP</text>
        <dbReference type="Rhea" id="RHEA:14801"/>
        <dbReference type="ChEBI" id="CHEBI:30616"/>
        <dbReference type="ChEBI" id="CHEBI:57604"/>
        <dbReference type="ChEBI" id="CHEBI:58272"/>
        <dbReference type="ChEBI" id="CHEBI:456216"/>
        <dbReference type="EC" id="2.7.2.3"/>
    </reaction>
</comment>
<dbReference type="InterPro" id="IPR036043">
    <property type="entry name" value="Phosphoglycerate_kinase_sf"/>
</dbReference>
<dbReference type="SUPFAM" id="SSF53748">
    <property type="entry name" value="Phosphoglycerate kinase"/>
    <property type="match status" value="1"/>
</dbReference>
<dbReference type="PIRSF" id="PIRSF000724">
    <property type="entry name" value="Pgk"/>
    <property type="match status" value="1"/>
</dbReference>
<feature type="binding site" evidence="11">
    <location>
        <position position="275"/>
    </location>
    <ligand>
        <name>ATP</name>
        <dbReference type="ChEBI" id="CHEBI:30616"/>
    </ligand>
</feature>
<dbReference type="PANTHER" id="PTHR11406">
    <property type="entry name" value="PHOSPHOGLYCERATE KINASE"/>
    <property type="match status" value="1"/>
</dbReference>
<evidence type="ECO:0000256" key="4">
    <source>
        <dbReference type="ARBA" id="ARBA00013061"/>
    </source>
</evidence>
<evidence type="ECO:0000256" key="2">
    <source>
        <dbReference type="ARBA" id="ARBA00004838"/>
    </source>
</evidence>
<evidence type="ECO:0000256" key="3">
    <source>
        <dbReference type="ARBA" id="ARBA00008982"/>
    </source>
</evidence>
<dbReference type="GO" id="GO:0005524">
    <property type="term" value="F:ATP binding"/>
    <property type="evidence" value="ECO:0007669"/>
    <property type="project" value="UniProtKB-KW"/>
</dbReference>
<gene>
    <name evidence="13" type="primary">pgk</name>
    <name evidence="13" type="ORF">COY72_01600</name>
</gene>
<dbReference type="Pfam" id="PF00162">
    <property type="entry name" value="PGK"/>
    <property type="match status" value="2"/>
</dbReference>
<dbReference type="PRINTS" id="PR00477">
    <property type="entry name" value="PHGLYCKINASE"/>
</dbReference>
<dbReference type="Gene3D" id="3.40.50.1260">
    <property type="entry name" value="Phosphoglycerate kinase, N-terminal domain"/>
    <property type="match status" value="2"/>
</dbReference>
<comment type="pathway">
    <text evidence="2">Carbohydrate degradation; glycolysis; pyruvate from D-glyceraldehyde 3-phosphate: step 2/5.</text>
</comment>
<evidence type="ECO:0000256" key="9">
    <source>
        <dbReference type="ARBA" id="ARBA00022840"/>
    </source>
</evidence>
<feature type="binding site" evidence="10">
    <location>
        <begin position="19"/>
        <end position="21"/>
    </location>
    <ligand>
        <name>substrate</name>
    </ligand>
</feature>
<sequence length="343" mass="38534">MKFLKDFELKGKRALVRCDFNVPLSPKGEILDDFRIKETIPTIEYLIKKGARVILMSHLGKPKGKVVENLKLDKIQERLMEYLDFSIVKAKDCVGKEIEDWTKEMAEGEILLLENLRFHKEEEKNDENFAKELAKLGDIYINDAFACCHRVHASIVGIPKFLPSGAGLLLEKEIKFLNKIIKNPVKPLISVFGGDDPDFKAIEEISKIADFVLVGGLIENLVREKNIKLEFPEKIIKPVDDIEGKDIGPKTIKIFREKILSAKTIFWSGPLGKIEEKRFQRGTKEITKAIIESGALSVIGGGETIEFINKLGLVEKFSHVSTGGSALLFYLAGEKLPGIETLK</sequence>
<comment type="caution">
    <text evidence="13">The sequence shown here is derived from an EMBL/GenBank/DDBJ whole genome shotgun (WGS) entry which is preliminary data.</text>
</comment>
<evidence type="ECO:0000256" key="6">
    <source>
        <dbReference type="ARBA" id="ARBA00022679"/>
    </source>
</evidence>
<dbReference type="InterPro" id="IPR001576">
    <property type="entry name" value="Phosphoglycerate_kinase"/>
</dbReference>
<evidence type="ECO:0000256" key="10">
    <source>
        <dbReference type="PIRSR" id="PIRSR000724-1"/>
    </source>
</evidence>
<evidence type="ECO:0000256" key="11">
    <source>
        <dbReference type="PIRSR" id="PIRSR000724-2"/>
    </source>
</evidence>
<evidence type="ECO:0000313" key="14">
    <source>
        <dbReference type="Proteomes" id="UP000230055"/>
    </source>
</evidence>
<name>A0A2M7R7J6_9BACT</name>
<organism evidence="13 14">
    <name type="scientific">Candidatus Nealsonbacteria bacterium CG_4_10_14_0_8_um_filter_35_10</name>
    <dbReference type="NCBI Taxonomy" id="1974683"/>
    <lineage>
        <taxon>Bacteria</taxon>
        <taxon>Candidatus Nealsoniibacteriota</taxon>
    </lineage>
</organism>
<dbReference type="GO" id="GO:0043531">
    <property type="term" value="F:ADP binding"/>
    <property type="evidence" value="ECO:0007669"/>
    <property type="project" value="TreeGrafter"/>
</dbReference>
<keyword evidence="7" id="KW-0547">Nucleotide-binding</keyword>
<dbReference type="PANTHER" id="PTHR11406:SF23">
    <property type="entry name" value="PHOSPHOGLYCERATE KINASE 1, CHLOROPLASTIC-RELATED"/>
    <property type="match status" value="1"/>
</dbReference>
<reference evidence="14" key="1">
    <citation type="submission" date="2017-09" db="EMBL/GenBank/DDBJ databases">
        <title>Depth-based differentiation of microbial function through sediment-hosted aquifers and enrichment of novel symbionts in the deep terrestrial subsurface.</title>
        <authorList>
            <person name="Probst A.J."/>
            <person name="Ladd B."/>
            <person name="Jarett J.K."/>
            <person name="Geller-Mcgrath D.E."/>
            <person name="Sieber C.M.K."/>
            <person name="Emerson J.B."/>
            <person name="Anantharaman K."/>
            <person name="Thomas B.C."/>
            <person name="Malmstrom R."/>
            <person name="Stieglmeier M."/>
            <person name="Klingl A."/>
            <person name="Woyke T."/>
            <person name="Ryan C.M."/>
            <person name="Banfield J.F."/>
        </authorList>
    </citation>
    <scope>NUCLEOTIDE SEQUENCE [LARGE SCALE GENOMIC DNA]</scope>
</reference>
<evidence type="ECO:0000256" key="7">
    <source>
        <dbReference type="ARBA" id="ARBA00022741"/>
    </source>
</evidence>
<evidence type="ECO:0000256" key="12">
    <source>
        <dbReference type="RuleBase" id="RU000532"/>
    </source>
</evidence>
<dbReference type="GO" id="GO:0005829">
    <property type="term" value="C:cytosol"/>
    <property type="evidence" value="ECO:0007669"/>
    <property type="project" value="TreeGrafter"/>
</dbReference>
<protein>
    <recommendedName>
        <fullName evidence="5 12">Phosphoglycerate kinase</fullName>
        <ecNumber evidence="4 12">2.7.2.3</ecNumber>
    </recommendedName>
</protein>
<dbReference type="EC" id="2.7.2.3" evidence="4 12"/>
<evidence type="ECO:0000313" key="13">
    <source>
        <dbReference type="EMBL" id="PIY90791.1"/>
    </source>
</evidence>
<evidence type="ECO:0000256" key="1">
    <source>
        <dbReference type="ARBA" id="ARBA00000642"/>
    </source>
</evidence>
<feature type="binding site" evidence="10">
    <location>
        <position position="117"/>
    </location>
    <ligand>
        <name>(2R)-3-phosphoglycerate</name>
        <dbReference type="ChEBI" id="CHEBI:58272"/>
    </ligand>
</feature>
<feature type="binding site" evidence="10">
    <location>
        <position position="35"/>
    </location>
    <ligand>
        <name>(2R)-3-phosphoglycerate</name>
        <dbReference type="ChEBI" id="CHEBI:58272"/>
    </ligand>
</feature>